<dbReference type="KEGG" id="tcc:18604655"/>
<dbReference type="Proteomes" id="UP000026915">
    <property type="component" value="Chromosome 3"/>
</dbReference>
<reference evidence="8 9" key="1">
    <citation type="journal article" date="2013" name="Genome Biol.">
        <title>The genome sequence of the most widely cultivated cacao type and its use to identify candidate genes regulating pod color.</title>
        <authorList>
            <person name="Motamayor J.C."/>
            <person name="Mockaitis K."/>
            <person name="Schmutz J."/>
            <person name="Haiminen N."/>
            <person name="Iii D.L."/>
            <person name="Cornejo O."/>
            <person name="Findley S.D."/>
            <person name="Zheng P."/>
            <person name="Utro F."/>
            <person name="Royaert S."/>
            <person name="Saski C."/>
            <person name="Jenkins J."/>
            <person name="Podicheti R."/>
            <person name="Zhao M."/>
            <person name="Scheffler B.E."/>
            <person name="Stack J.C."/>
            <person name="Feltus F.A."/>
            <person name="Mustiga G.M."/>
            <person name="Amores F."/>
            <person name="Phillips W."/>
            <person name="Marelli J.P."/>
            <person name="May G.D."/>
            <person name="Shapiro H."/>
            <person name="Ma J."/>
            <person name="Bustamante C.D."/>
            <person name="Schnell R.J."/>
            <person name="Main D."/>
            <person name="Gilbert D."/>
            <person name="Parida L."/>
            <person name="Kuhn D.N."/>
        </authorList>
    </citation>
    <scope>NUCLEOTIDE SEQUENCE [LARGE SCALE GENOMIC DNA]</scope>
    <source>
        <strain evidence="9">cv. Matina 1-6</strain>
    </source>
</reference>
<protein>
    <submittedName>
        <fullName evidence="8">Basic helix-loop-helix DNA-binding superfamily protein, putative isoform 1</fullName>
    </submittedName>
</protein>
<accession>A0A061FX23</accession>
<dbReference type="Pfam" id="PF23177">
    <property type="entry name" value="bHLH_IRO3"/>
    <property type="match status" value="1"/>
</dbReference>
<dbReference type="Gramene" id="EOY21805">
    <property type="protein sequence ID" value="EOY21805"/>
    <property type="gene ID" value="TCM_013940"/>
</dbReference>
<evidence type="ECO:0000256" key="1">
    <source>
        <dbReference type="ARBA" id="ARBA00004123"/>
    </source>
</evidence>
<dbReference type="AlphaFoldDB" id="A0A061FX23"/>
<dbReference type="CDD" id="cd11446">
    <property type="entry name" value="bHLH_AtILR3_like"/>
    <property type="match status" value="1"/>
</dbReference>
<dbReference type="OrthoDB" id="1931098at2759"/>
<dbReference type="Gramene" id="Tc03v2_t007030.1">
    <property type="protein sequence ID" value="Tc03v2_p007030.1"/>
    <property type="gene ID" value="Tc03v2_g007030"/>
</dbReference>
<sequence length="250" mass="27349">MGSEAPAPLVEKTIAAVETSVGRSCAPKTKGKVPRRIHKAEREKLKREHLNELFLDLANALDPNQPNNGKASILCEATRLLKDLFGQIETLKKENACLLSESHYVSIEKNELKEENSTLETQIQKLQSEIGTRVAQSKPDLNEPPLGFQQSELSSHFRGDRPGLPAVEPALQQASALLVVPIHPDIQAYPVPDSMQPTANTNSIVSKPHARYPTPADSWPSQLLGKQSAIRNEFGLDDISRSGDRGAANL</sequence>
<evidence type="ECO:0000259" key="7">
    <source>
        <dbReference type="PROSITE" id="PS50888"/>
    </source>
</evidence>
<dbReference type="STRING" id="3641.A0A061FX23"/>
<dbReference type="InterPro" id="IPR011598">
    <property type="entry name" value="bHLH_dom"/>
</dbReference>
<evidence type="ECO:0000256" key="5">
    <source>
        <dbReference type="ARBA" id="ARBA00023242"/>
    </source>
</evidence>
<feature type="coiled-coil region" evidence="6">
    <location>
        <begin position="81"/>
        <end position="129"/>
    </location>
</feature>
<dbReference type="eggNOG" id="ENOG502RYQ6">
    <property type="taxonomic scope" value="Eukaryota"/>
</dbReference>
<keyword evidence="3 8" id="KW-0238">DNA-binding</keyword>
<dbReference type="Gene3D" id="4.10.280.10">
    <property type="entry name" value="Helix-loop-helix DNA-binding domain"/>
    <property type="match status" value="1"/>
</dbReference>
<dbReference type="HOGENOM" id="CLU_053417_2_0_1"/>
<proteinExistence type="predicted"/>
<evidence type="ECO:0000256" key="4">
    <source>
        <dbReference type="ARBA" id="ARBA00023163"/>
    </source>
</evidence>
<evidence type="ECO:0000256" key="3">
    <source>
        <dbReference type="ARBA" id="ARBA00023125"/>
    </source>
</evidence>
<dbReference type="GO" id="GO:0005634">
    <property type="term" value="C:nucleus"/>
    <property type="evidence" value="ECO:0000318"/>
    <property type="project" value="GO_Central"/>
</dbReference>
<dbReference type="InterPro" id="IPR057075">
    <property type="entry name" value="bHLH_IRO3"/>
</dbReference>
<dbReference type="GO" id="GO:0010106">
    <property type="term" value="P:cellular response to iron ion starvation"/>
    <property type="evidence" value="ECO:0000318"/>
    <property type="project" value="GO_Central"/>
</dbReference>
<dbReference type="GO" id="GO:0003677">
    <property type="term" value="F:DNA binding"/>
    <property type="evidence" value="ECO:0007669"/>
    <property type="project" value="UniProtKB-KW"/>
</dbReference>
<dbReference type="PANTHER" id="PTHR47075">
    <property type="entry name" value="TRANSCRIPTION FACTOR BHLH47"/>
    <property type="match status" value="1"/>
</dbReference>
<dbReference type="GO" id="GO:0003700">
    <property type="term" value="F:DNA-binding transcription factor activity"/>
    <property type="evidence" value="ECO:0000318"/>
    <property type="project" value="GO_Central"/>
</dbReference>
<dbReference type="GO" id="GO:0046983">
    <property type="term" value="F:protein dimerization activity"/>
    <property type="evidence" value="ECO:0007669"/>
    <property type="project" value="InterPro"/>
</dbReference>
<dbReference type="InterPro" id="IPR036638">
    <property type="entry name" value="HLH_DNA-bd_sf"/>
</dbReference>
<evidence type="ECO:0000313" key="8">
    <source>
        <dbReference type="EMBL" id="EOY21806.1"/>
    </source>
</evidence>
<dbReference type="Gramene" id="Tc03v2_t007030.2">
    <property type="protein sequence ID" value="Tc03v2_p007030.2"/>
    <property type="gene ID" value="Tc03v2_g007030"/>
</dbReference>
<evidence type="ECO:0000313" key="9">
    <source>
        <dbReference type="Proteomes" id="UP000026915"/>
    </source>
</evidence>
<comment type="subcellular location">
    <subcellularLocation>
        <location evidence="1">Nucleus</location>
    </subcellularLocation>
</comment>
<evidence type="ECO:0000256" key="6">
    <source>
        <dbReference type="SAM" id="Coils"/>
    </source>
</evidence>
<keyword evidence="9" id="KW-1185">Reference proteome</keyword>
<dbReference type="OMA" id="KELTMPH"/>
<dbReference type="EMBL" id="CM001881">
    <property type="protein sequence ID" value="EOY21805.1"/>
    <property type="molecule type" value="Genomic_DNA"/>
</dbReference>
<dbReference type="SUPFAM" id="SSF47459">
    <property type="entry name" value="HLH, helix-loop-helix DNA-binding domain"/>
    <property type="match status" value="1"/>
</dbReference>
<dbReference type="EMBL" id="CM001881">
    <property type="protein sequence ID" value="EOY21806.1"/>
    <property type="molecule type" value="Genomic_DNA"/>
</dbReference>
<dbReference type="PROSITE" id="PS50888">
    <property type="entry name" value="BHLH"/>
    <property type="match status" value="1"/>
</dbReference>
<keyword evidence="5" id="KW-0539">Nucleus</keyword>
<keyword evidence="2" id="KW-0805">Transcription regulation</keyword>
<evidence type="ECO:0000256" key="2">
    <source>
        <dbReference type="ARBA" id="ARBA00023015"/>
    </source>
</evidence>
<name>A0A061FX23_THECC</name>
<keyword evidence="4" id="KW-0804">Transcription</keyword>
<feature type="domain" description="BHLH" evidence="7">
    <location>
        <begin position="34"/>
        <end position="84"/>
    </location>
</feature>
<dbReference type="Gramene" id="EOY21806">
    <property type="protein sequence ID" value="EOY21806"/>
    <property type="gene ID" value="TCM_013940"/>
</dbReference>
<keyword evidence="6" id="KW-0175">Coiled coil</keyword>
<dbReference type="PANTHER" id="PTHR47075:SF9">
    <property type="entry name" value="TRANSCRIPTION FACTOR BHLH47"/>
    <property type="match status" value="1"/>
</dbReference>
<gene>
    <name evidence="8" type="ORF">TCM_013940</name>
</gene>
<organism evidence="8 9">
    <name type="scientific">Theobroma cacao</name>
    <name type="common">Cacao</name>
    <name type="synonym">Cocoa</name>
    <dbReference type="NCBI Taxonomy" id="3641"/>
    <lineage>
        <taxon>Eukaryota</taxon>
        <taxon>Viridiplantae</taxon>
        <taxon>Streptophyta</taxon>
        <taxon>Embryophyta</taxon>
        <taxon>Tracheophyta</taxon>
        <taxon>Spermatophyta</taxon>
        <taxon>Magnoliopsida</taxon>
        <taxon>eudicotyledons</taxon>
        <taxon>Gunneridae</taxon>
        <taxon>Pentapetalae</taxon>
        <taxon>rosids</taxon>
        <taxon>malvids</taxon>
        <taxon>Malvales</taxon>
        <taxon>Malvaceae</taxon>
        <taxon>Byttnerioideae</taxon>
        <taxon>Theobroma</taxon>
    </lineage>
</organism>